<name>A0A4Y7LE50_PAPSO</name>
<dbReference type="Gramene" id="RZC83506">
    <property type="protein sequence ID" value="RZC83506"/>
    <property type="gene ID" value="C5167_046292"/>
</dbReference>
<feature type="non-terminal residue" evidence="1">
    <location>
        <position position="1"/>
    </location>
</feature>
<keyword evidence="2" id="KW-1185">Reference proteome</keyword>
<evidence type="ECO:0000313" key="2">
    <source>
        <dbReference type="Proteomes" id="UP000316621"/>
    </source>
</evidence>
<dbReference type="STRING" id="3469.A0A4Y7LE50"/>
<protein>
    <submittedName>
        <fullName evidence="1">Uncharacterized protein</fullName>
    </submittedName>
</protein>
<dbReference type="PANTHER" id="PTHR45950">
    <property type="entry name" value="HOMEOBOX-LEUCINE ZIPPER PROTEIN ATHB-14"/>
    <property type="match status" value="1"/>
</dbReference>
<dbReference type="GO" id="GO:0003700">
    <property type="term" value="F:DNA-binding transcription factor activity"/>
    <property type="evidence" value="ECO:0007669"/>
    <property type="project" value="InterPro"/>
</dbReference>
<dbReference type="InterPro" id="IPR044830">
    <property type="entry name" value="HD-Zip_III"/>
</dbReference>
<dbReference type="Proteomes" id="UP000316621">
    <property type="component" value="Chromosome 11"/>
</dbReference>
<sequence>HGELVVKKLSSGGSCHCSCNFKYFNLRYGKLTPIFMVHLVTFKEHRIIDFLLLDILQTLMKHSLFLYVDIFQKFCRLNDPTSLQPKHGSNEALNCFTDERWSIMGNDGVNDVTNLVNSSSEKITGTNNSFINGFLVVSNVVLRAKTSMPFLNVPAAVLLIVLREHGQIIALMLTHLLGSKMLLKLRVSV</sequence>
<dbReference type="EMBL" id="CM010725">
    <property type="protein sequence ID" value="RZC83506.1"/>
    <property type="molecule type" value="Genomic_DNA"/>
</dbReference>
<dbReference type="AlphaFoldDB" id="A0A4Y7LE50"/>
<evidence type="ECO:0000313" key="1">
    <source>
        <dbReference type="EMBL" id="RZC83506.1"/>
    </source>
</evidence>
<gene>
    <name evidence="1" type="ORF">C5167_046292</name>
</gene>
<accession>A0A4Y7LE50</accession>
<reference evidence="1 2" key="1">
    <citation type="journal article" date="2018" name="Science">
        <title>The opium poppy genome and morphinan production.</title>
        <authorList>
            <person name="Guo L."/>
            <person name="Winzer T."/>
            <person name="Yang X."/>
            <person name="Li Y."/>
            <person name="Ning Z."/>
            <person name="He Z."/>
            <person name="Teodor R."/>
            <person name="Lu Y."/>
            <person name="Bowser T.A."/>
            <person name="Graham I.A."/>
            <person name="Ye K."/>
        </authorList>
    </citation>
    <scope>NUCLEOTIDE SEQUENCE [LARGE SCALE GENOMIC DNA]</scope>
    <source>
        <strain evidence="2">cv. HN1</strain>
        <tissue evidence="1">Leaves</tissue>
    </source>
</reference>
<dbReference type="PANTHER" id="PTHR45950:SF1">
    <property type="entry name" value="HOMEOBOX-LEUCINE ZIPPER PROTEIN ATHB-15"/>
    <property type="match status" value="1"/>
</dbReference>
<organism evidence="1 2">
    <name type="scientific">Papaver somniferum</name>
    <name type="common">Opium poppy</name>
    <dbReference type="NCBI Taxonomy" id="3469"/>
    <lineage>
        <taxon>Eukaryota</taxon>
        <taxon>Viridiplantae</taxon>
        <taxon>Streptophyta</taxon>
        <taxon>Embryophyta</taxon>
        <taxon>Tracheophyta</taxon>
        <taxon>Spermatophyta</taxon>
        <taxon>Magnoliopsida</taxon>
        <taxon>Ranunculales</taxon>
        <taxon>Papaveraceae</taxon>
        <taxon>Papaveroideae</taxon>
        <taxon>Papaver</taxon>
    </lineage>
</organism>
<proteinExistence type="predicted"/>